<feature type="chain" id="PRO_5024357547" evidence="1">
    <location>
        <begin position="21"/>
        <end position="556"/>
    </location>
</feature>
<dbReference type="EMBL" id="VAJM01000006">
    <property type="protein sequence ID" value="TLM91762.1"/>
    <property type="molecule type" value="Genomic_DNA"/>
</dbReference>
<evidence type="ECO:0000256" key="1">
    <source>
        <dbReference type="SAM" id="SignalP"/>
    </source>
</evidence>
<sequence>MLHKYVLLATLGLQAVTLRAQTEDGPAPQPVQTITLDPQTGLSAAVSLPNRTTVVFMVSTATPQVHAVGLGADGRTLWQKDLPRYQQTAGYYDSPRLPRYNVIGPGKDEEFRRQQASVQLEPMDVFTDGNEVYTVEAIRLGVAKKLLAANGLSENSVVVQRLGGGGELTRVVFEAPPRKTAVRTLGRYAEGGAYVELVREEGKGDAQAFYTERYDLQTRAIQRTPLTLPETPAAAARVYNDWAYLGHRPNQTYLFRRVGSKNREAFGRQPLEYQVLTLDNAGAATGGFTTTLALPKGSSPVYSAGLMPSLLEQTHVPRAITVAHQSNFDPLKRYDETLDEWNISTGIFGDFYLDYATGDVLLFGEYGPYALPTLARGATRQGSFIYRFGPDGKLQQQGLHAYSKEEIKAQDQANEGMWQNRRLHFLYDPFTQAPVLSFAGDGGYASLYYDQDLAFQRSGLLLRKASQQILVTNVKFASGSWVYKPWQGNRPETKSFGPGEATGAPVYAQLAALRRAAGAPYPYHQLFVSAFADRSALVLEQPQVLGGAVRVYALKP</sequence>
<dbReference type="RefSeq" id="WP_138078693.1">
    <property type="nucleotide sequence ID" value="NZ_VAJM01000006.1"/>
</dbReference>
<dbReference type="AlphaFoldDB" id="A0A5R8WPV0"/>
<reference evidence="2 3" key="1">
    <citation type="submission" date="2019-05" db="EMBL/GenBank/DDBJ databases">
        <title>Hymenobacter edaphi sp. nov., isolated from abandoned arsenic-contaminated farmland soil.</title>
        <authorList>
            <person name="Nie L."/>
        </authorList>
    </citation>
    <scope>NUCLEOTIDE SEQUENCE [LARGE SCALE GENOMIC DNA]</scope>
    <source>
        <strain evidence="2 3">1-3-3-8</strain>
    </source>
</reference>
<keyword evidence="1" id="KW-0732">Signal</keyword>
<proteinExistence type="predicted"/>
<feature type="signal peptide" evidence="1">
    <location>
        <begin position="1"/>
        <end position="20"/>
    </location>
</feature>
<organism evidence="2 3">
    <name type="scientific">Hymenobacter jeollabukensis</name>
    <dbReference type="NCBI Taxonomy" id="2025313"/>
    <lineage>
        <taxon>Bacteria</taxon>
        <taxon>Pseudomonadati</taxon>
        <taxon>Bacteroidota</taxon>
        <taxon>Cytophagia</taxon>
        <taxon>Cytophagales</taxon>
        <taxon>Hymenobacteraceae</taxon>
        <taxon>Hymenobacter</taxon>
    </lineage>
</organism>
<accession>A0A5R8WPV0</accession>
<gene>
    <name evidence="2" type="ORF">FDY95_14470</name>
</gene>
<keyword evidence="3" id="KW-1185">Reference proteome</keyword>
<dbReference type="OrthoDB" id="887249at2"/>
<evidence type="ECO:0000313" key="3">
    <source>
        <dbReference type="Proteomes" id="UP000305517"/>
    </source>
</evidence>
<comment type="caution">
    <text evidence="2">The sequence shown here is derived from an EMBL/GenBank/DDBJ whole genome shotgun (WGS) entry which is preliminary data.</text>
</comment>
<name>A0A5R8WPV0_9BACT</name>
<protein>
    <submittedName>
        <fullName evidence="2">Uncharacterized protein</fullName>
    </submittedName>
</protein>
<evidence type="ECO:0000313" key="2">
    <source>
        <dbReference type="EMBL" id="TLM91762.1"/>
    </source>
</evidence>
<dbReference type="Proteomes" id="UP000305517">
    <property type="component" value="Unassembled WGS sequence"/>
</dbReference>